<dbReference type="Proteomes" id="UP001140234">
    <property type="component" value="Unassembled WGS sequence"/>
</dbReference>
<reference evidence="1" key="1">
    <citation type="submission" date="2022-07" db="EMBL/GenBank/DDBJ databases">
        <title>Phylogenomic reconstructions and comparative analyses of Kickxellomycotina fungi.</title>
        <authorList>
            <person name="Reynolds N.K."/>
            <person name="Stajich J.E."/>
            <person name="Barry K."/>
            <person name="Grigoriev I.V."/>
            <person name="Crous P."/>
            <person name="Smith M.E."/>
        </authorList>
    </citation>
    <scope>NUCLEOTIDE SEQUENCE</scope>
    <source>
        <strain evidence="1">CBS 109366</strain>
    </source>
</reference>
<comment type="caution">
    <text evidence="1">The sequence shown here is derived from an EMBL/GenBank/DDBJ whole genome shotgun (WGS) entry which is preliminary data.</text>
</comment>
<sequence>MSFNLATTPTHETVRRVAAYLDEATGCSRTLALQNREPGLHERLVSLTLFHARSVPTIDLDTYIARILKYCPCESEVFLALIAYMQQLIDRCARRRIPFTVDAYSIHRLVITGVTVASKCFSDVFFTNSRYAKVGGLSLEELNTLELQFLTIIDFDLNIRGDALQALGANLFSGRLPLLTNVHADLVYDPSIYLQMPSTAYRPAAQPYAHQPPLQQPQPPRDDHSARQQRSLRRMSYPGPNGVYYSNPYGHRSRICPAPAAGKHDPRAHATAANADLSSGSTLASSPPTGAFAVDALREGAV</sequence>
<accession>A0ACC1K1Q8</accession>
<keyword evidence="2" id="KW-1185">Reference proteome</keyword>
<gene>
    <name evidence="1" type="primary">PCL7_1</name>
    <name evidence="1" type="ORF">IWQ57_002196</name>
</gene>
<evidence type="ECO:0000313" key="2">
    <source>
        <dbReference type="Proteomes" id="UP001140234"/>
    </source>
</evidence>
<evidence type="ECO:0000313" key="1">
    <source>
        <dbReference type="EMBL" id="KAJ2771481.1"/>
    </source>
</evidence>
<proteinExistence type="predicted"/>
<organism evidence="1 2">
    <name type="scientific">Coemansia nantahalensis</name>
    <dbReference type="NCBI Taxonomy" id="2789366"/>
    <lineage>
        <taxon>Eukaryota</taxon>
        <taxon>Fungi</taxon>
        <taxon>Fungi incertae sedis</taxon>
        <taxon>Zoopagomycota</taxon>
        <taxon>Kickxellomycotina</taxon>
        <taxon>Kickxellomycetes</taxon>
        <taxon>Kickxellales</taxon>
        <taxon>Kickxellaceae</taxon>
        <taxon>Coemansia</taxon>
    </lineage>
</organism>
<name>A0ACC1K1Q8_9FUNG</name>
<dbReference type="EMBL" id="JANBUJ010000529">
    <property type="protein sequence ID" value="KAJ2771481.1"/>
    <property type="molecule type" value="Genomic_DNA"/>
</dbReference>
<protein>
    <submittedName>
        <fullName evidence="1">Cyclin-like protein interacting with PHO85</fullName>
    </submittedName>
</protein>